<comment type="caution">
    <text evidence="2">The sequence shown here is derived from an EMBL/GenBank/DDBJ whole genome shotgun (WGS) entry which is preliminary data.</text>
</comment>
<protein>
    <submittedName>
        <fullName evidence="2">Tetratricopeptide repeat protein 4</fullName>
    </submittedName>
</protein>
<reference evidence="2 3" key="1">
    <citation type="submission" date="2015-04" db="EMBL/GenBank/DDBJ databases">
        <title>Lasius niger genome sequencing.</title>
        <authorList>
            <person name="Konorov E.A."/>
            <person name="Nikitin M.A."/>
            <person name="Kirill M.V."/>
            <person name="Chang P."/>
        </authorList>
    </citation>
    <scope>NUCLEOTIDE SEQUENCE [LARGE SCALE GENOMIC DNA]</scope>
    <source>
        <tissue evidence="2">Whole</tissue>
    </source>
</reference>
<dbReference type="EMBL" id="LBMM01002552">
    <property type="protein sequence ID" value="KMQ94674.1"/>
    <property type="molecule type" value="Genomic_DNA"/>
</dbReference>
<feature type="transmembrane region" description="Helical" evidence="1">
    <location>
        <begin position="63"/>
        <end position="84"/>
    </location>
</feature>
<accession>A0A0J7KWP7</accession>
<keyword evidence="1" id="KW-0812">Transmembrane</keyword>
<dbReference type="OrthoDB" id="10012538at2759"/>
<sequence>MLNPPNDSAGSIGDVLGPLDQYSNNNFGCPSSGCTLCAFGSFKYSYFTKIEDSIHSWRILYKYVNALVVSAGVVHLISIALIGWGSGREKDNRLEPIPALEEKTAAAIMLY</sequence>
<evidence type="ECO:0000313" key="2">
    <source>
        <dbReference type="EMBL" id="KMQ94674.1"/>
    </source>
</evidence>
<dbReference type="AlphaFoldDB" id="A0A0J7KWP7"/>
<evidence type="ECO:0000313" key="3">
    <source>
        <dbReference type="Proteomes" id="UP000036403"/>
    </source>
</evidence>
<dbReference type="Proteomes" id="UP000036403">
    <property type="component" value="Unassembled WGS sequence"/>
</dbReference>
<proteinExistence type="predicted"/>
<dbReference type="STRING" id="67767.A0A0J7KWP7"/>
<organism evidence="2 3">
    <name type="scientific">Lasius niger</name>
    <name type="common">Black garden ant</name>
    <dbReference type="NCBI Taxonomy" id="67767"/>
    <lineage>
        <taxon>Eukaryota</taxon>
        <taxon>Metazoa</taxon>
        <taxon>Ecdysozoa</taxon>
        <taxon>Arthropoda</taxon>
        <taxon>Hexapoda</taxon>
        <taxon>Insecta</taxon>
        <taxon>Pterygota</taxon>
        <taxon>Neoptera</taxon>
        <taxon>Endopterygota</taxon>
        <taxon>Hymenoptera</taxon>
        <taxon>Apocrita</taxon>
        <taxon>Aculeata</taxon>
        <taxon>Formicoidea</taxon>
        <taxon>Formicidae</taxon>
        <taxon>Formicinae</taxon>
        <taxon>Lasius</taxon>
        <taxon>Lasius</taxon>
    </lineage>
</organism>
<evidence type="ECO:0000256" key="1">
    <source>
        <dbReference type="SAM" id="Phobius"/>
    </source>
</evidence>
<name>A0A0J7KWP7_LASNI</name>
<keyword evidence="3" id="KW-1185">Reference proteome</keyword>
<keyword evidence="1" id="KW-0472">Membrane</keyword>
<dbReference type="PaxDb" id="67767-A0A0J7KWP7"/>
<keyword evidence="1" id="KW-1133">Transmembrane helix</keyword>
<gene>
    <name evidence="2" type="ORF">RF55_5162</name>
</gene>